<protein>
    <submittedName>
        <fullName evidence="2">Uncharacterized protein</fullName>
    </submittedName>
</protein>
<evidence type="ECO:0000313" key="3">
    <source>
        <dbReference type="Proteomes" id="UP001172457"/>
    </source>
</evidence>
<sequence>MHGSEFSISPRPYTESLSWRFGGRRTEKHEKRRENMKNAQSQHRRHLAIAKSHVWRRQVRLKYRLGLILSVWRRQVSSLAIARWRLPPPSVLDMSFEVRYTRGTRVSTRGADTLRKSISDHLSLYCRYHVDALVYDNLTVPSGRYDTWTFLHYITHDQVESDKAKALFTAFCVNLVKGHPSFGMLKKLVVLNMS</sequence>
<evidence type="ECO:0000256" key="1">
    <source>
        <dbReference type="SAM" id="MobiDB-lite"/>
    </source>
</evidence>
<accession>A0AA38WB82</accession>
<comment type="caution">
    <text evidence="2">The sequence shown here is derived from an EMBL/GenBank/DDBJ whole genome shotgun (WGS) entry which is preliminary data.</text>
</comment>
<dbReference type="Proteomes" id="UP001172457">
    <property type="component" value="Chromosome 7"/>
</dbReference>
<feature type="region of interest" description="Disordered" evidence="1">
    <location>
        <begin position="22"/>
        <end position="43"/>
    </location>
</feature>
<reference evidence="2" key="1">
    <citation type="submission" date="2023-03" db="EMBL/GenBank/DDBJ databases">
        <title>Chromosome-scale reference genome and RAD-based genetic map of yellow starthistle (Centaurea solstitialis) reveal putative structural variation and QTLs associated with invader traits.</title>
        <authorList>
            <person name="Reatini B."/>
            <person name="Cang F.A."/>
            <person name="Jiang Q."/>
            <person name="Mckibben M.T.W."/>
            <person name="Barker M.S."/>
            <person name="Rieseberg L.H."/>
            <person name="Dlugosch K.M."/>
        </authorList>
    </citation>
    <scope>NUCLEOTIDE SEQUENCE</scope>
    <source>
        <strain evidence="2">CAN-66</strain>
        <tissue evidence="2">Leaf</tissue>
    </source>
</reference>
<organism evidence="2 3">
    <name type="scientific">Centaurea solstitialis</name>
    <name type="common">yellow star-thistle</name>
    <dbReference type="NCBI Taxonomy" id="347529"/>
    <lineage>
        <taxon>Eukaryota</taxon>
        <taxon>Viridiplantae</taxon>
        <taxon>Streptophyta</taxon>
        <taxon>Embryophyta</taxon>
        <taxon>Tracheophyta</taxon>
        <taxon>Spermatophyta</taxon>
        <taxon>Magnoliopsida</taxon>
        <taxon>eudicotyledons</taxon>
        <taxon>Gunneridae</taxon>
        <taxon>Pentapetalae</taxon>
        <taxon>asterids</taxon>
        <taxon>campanulids</taxon>
        <taxon>Asterales</taxon>
        <taxon>Asteraceae</taxon>
        <taxon>Carduoideae</taxon>
        <taxon>Cardueae</taxon>
        <taxon>Centaureinae</taxon>
        <taxon>Centaurea</taxon>
    </lineage>
</organism>
<dbReference type="EMBL" id="JARYMX010000007">
    <property type="protein sequence ID" value="KAJ9541986.1"/>
    <property type="molecule type" value="Genomic_DNA"/>
</dbReference>
<feature type="compositionally biased region" description="Basic and acidic residues" evidence="1">
    <location>
        <begin position="24"/>
        <end position="36"/>
    </location>
</feature>
<dbReference type="AlphaFoldDB" id="A0AA38WB82"/>
<evidence type="ECO:0000313" key="2">
    <source>
        <dbReference type="EMBL" id="KAJ9541986.1"/>
    </source>
</evidence>
<keyword evidence="3" id="KW-1185">Reference proteome</keyword>
<proteinExistence type="predicted"/>
<name>A0AA38WB82_9ASTR</name>
<gene>
    <name evidence="2" type="ORF">OSB04_028492</name>
</gene>